<sequence length="339" mass="38072">MSAVLFLSFVCCVAAQGIEQPRRLQASKLGDNVTIECYLPNRDFNSVMWYKQEIGMKLQLISKSYIYLIKVEFTDGYNDGRFNVAIGKGIYHLNISFTKKEDIATYFCGLITLGELSFGPGTFLMLHEEHNSTMVLQKPISDKVHIGDNITLTCIVQTVDEKCEGGHHAYWFRDAAEESSPGIIYTDGDVRKHGEMEICKDDSAKQSCVHTLTKRNLSLSDAGTYYCAVLMCGKIMFGNGTNLEFNSTPDSRLTNPLFLLLVSSNIISMIIMILHVTVQFNRSHYQETAEGIQDGGTDVLTYTSVSFISKSRPSRDAKKHNISHHTDVFSQIMSEQKKH</sequence>
<dbReference type="InterPro" id="IPR052051">
    <property type="entry name" value="TCR_complex_component"/>
</dbReference>
<feature type="signal peptide" evidence="9">
    <location>
        <begin position="1"/>
        <end position="15"/>
    </location>
</feature>
<dbReference type="GO" id="GO:0002376">
    <property type="term" value="P:immune system process"/>
    <property type="evidence" value="ECO:0007669"/>
    <property type="project" value="UniProtKB-KW"/>
</dbReference>
<evidence type="ECO:0000256" key="1">
    <source>
        <dbReference type="ARBA" id="ARBA00004236"/>
    </source>
</evidence>
<dbReference type="OrthoDB" id="6370831at2759"/>
<evidence type="ECO:0000256" key="8">
    <source>
        <dbReference type="SAM" id="Phobius"/>
    </source>
</evidence>
<dbReference type="GO" id="GO:0009617">
    <property type="term" value="P:response to bacterium"/>
    <property type="evidence" value="ECO:0007669"/>
    <property type="project" value="TreeGrafter"/>
</dbReference>
<keyword evidence="4" id="KW-0391">Immunity</keyword>
<dbReference type="SMART" id="SM00409">
    <property type="entry name" value="IG"/>
    <property type="match status" value="2"/>
</dbReference>
<keyword evidence="11" id="KW-1185">Reference proteome</keyword>
<evidence type="ECO:0000256" key="7">
    <source>
        <dbReference type="ARBA" id="ARBA00023180"/>
    </source>
</evidence>
<feature type="domain" description="Ig-like" evidence="10">
    <location>
        <begin position="120"/>
        <end position="229"/>
    </location>
</feature>
<feature type="chain" id="PRO_5027625175" evidence="9">
    <location>
        <begin position="16"/>
        <end position="339"/>
    </location>
</feature>
<evidence type="ECO:0000313" key="12">
    <source>
        <dbReference type="RefSeq" id="XP_026100595.1"/>
    </source>
</evidence>
<dbReference type="GeneID" id="113071450"/>
<keyword evidence="7" id="KW-0325">Glycoprotein</keyword>
<reference evidence="12" key="1">
    <citation type="submission" date="2025-08" db="UniProtKB">
        <authorList>
            <consortium name="RefSeq"/>
        </authorList>
    </citation>
    <scope>IDENTIFICATION</scope>
    <source>
        <strain evidence="12">Wakin</strain>
        <tissue evidence="12">Muscle</tissue>
    </source>
</reference>
<keyword evidence="6" id="KW-1015">Disulfide bond</keyword>
<evidence type="ECO:0000256" key="2">
    <source>
        <dbReference type="ARBA" id="ARBA00022475"/>
    </source>
</evidence>
<dbReference type="Gene3D" id="2.60.40.10">
    <property type="entry name" value="Immunoglobulins"/>
    <property type="match status" value="2"/>
</dbReference>
<name>A0A6P6MV83_CARAU</name>
<evidence type="ECO:0000256" key="6">
    <source>
        <dbReference type="ARBA" id="ARBA00023157"/>
    </source>
</evidence>
<comment type="subcellular location">
    <subcellularLocation>
        <location evidence="1">Cell membrane</location>
    </subcellularLocation>
</comment>
<keyword evidence="5 8" id="KW-0472">Membrane</keyword>
<keyword evidence="2" id="KW-1003">Cell membrane</keyword>
<dbReference type="AlphaFoldDB" id="A0A6P6MV83"/>
<dbReference type="Pfam" id="PF07686">
    <property type="entry name" value="V-set"/>
    <property type="match status" value="2"/>
</dbReference>
<evidence type="ECO:0000256" key="4">
    <source>
        <dbReference type="ARBA" id="ARBA00022859"/>
    </source>
</evidence>
<proteinExistence type="predicted"/>
<feature type="transmembrane region" description="Helical" evidence="8">
    <location>
        <begin position="257"/>
        <end position="278"/>
    </location>
</feature>
<dbReference type="KEGG" id="caua:113071450"/>
<dbReference type="CDD" id="cd00099">
    <property type="entry name" value="IgV"/>
    <property type="match status" value="1"/>
</dbReference>
<dbReference type="InterPro" id="IPR013106">
    <property type="entry name" value="Ig_V-set"/>
</dbReference>
<protein>
    <submittedName>
        <fullName evidence="12">Uncharacterized protein LOC113071450</fullName>
    </submittedName>
</protein>
<dbReference type="PANTHER" id="PTHR19433">
    <property type="entry name" value="T-CELL RECEPTOR ALPHA CHAIN V REGION-RELATED"/>
    <property type="match status" value="1"/>
</dbReference>
<dbReference type="Proteomes" id="UP000515129">
    <property type="component" value="Unplaced"/>
</dbReference>
<evidence type="ECO:0000256" key="9">
    <source>
        <dbReference type="SAM" id="SignalP"/>
    </source>
</evidence>
<organism evidence="11 12">
    <name type="scientific">Carassius auratus</name>
    <name type="common">Goldfish</name>
    <dbReference type="NCBI Taxonomy" id="7957"/>
    <lineage>
        <taxon>Eukaryota</taxon>
        <taxon>Metazoa</taxon>
        <taxon>Chordata</taxon>
        <taxon>Craniata</taxon>
        <taxon>Vertebrata</taxon>
        <taxon>Euteleostomi</taxon>
        <taxon>Actinopterygii</taxon>
        <taxon>Neopterygii</taxon>
        <taxon>Teleostei</taxon>
        <taxon>Ostariophysi</taxon>
        <taxon>Cypriniformes</taxon>
        <taxon>Cyprinidae</taxon>
        <taxon>Cyprininae</taxon>
        <taxon>Carassius</taxon>
    </lineage>
</organism>
<dbReference type="InterPro" id="IPR007110">
    <property type="entry name" value="Ig-like_dom"/>
</dbReference>
<evidence type="ECO:0000259" key="10">
    <source>
        <dbReference type="PROSITE" id="PS50835"/>
    </source>
</evidence>
<keyword evidence="8" id="KW-1133">Transmembrane helix</keyword>
<dbReference type="GO" id="GO:0005886">
    <property type="term" value="C:plasma membrane"/>
    <property type="evidence" value="ECO:0007669"/>
    <property type="project" value="UniProtKB-SubCell"/>
</dbReference>
<accession>A0A6P6MV83</accession>
<dbReference type="RefSeq" id="XP_026100595.1">
    <property type="nucleotide sequence ID" value="XM_026244810.1"/>
</dbReference>
<dbReference type="SUPFAM" id="SSF48726">
    <property type="entry name" value="Immunoglobulin"/>
    <property type="match status" value="2"/>
</dbReference>
<keyword evidence="8" id="KW-0812">Transmembrane</keyword>
<evidence type="ECO:0000256" key="5">
    <source>
        <dbReference type="ARBA" id="ARBA00023136"/>
    </source>
</evidence>
<dbReference type="PANTHER" id="PTHR19433:SF133">
    <property type="entry name" value="IMMUNE-TYPE RECEPTOR 5 PRECURSOR-RELATED"/>
    <property type="match status" value="1"/>
</dbReference>
<dbReference type="InterPro" id="IPR013783">
    <property type="entry name" value="Ig-like_fold"/>
</dbReference>
<evidence type="ECO:0000256" key="3">
    <source>
        <dbReference type="ARBA" id="ARBA00022729"/>
    </source>
</evidence>
<evidence type="ECO:0000313" key="11">
    <source>
        <dbReference type="Proteomes" id="UP000515129"/>
    </source>
</evidence>
<dbReference type="InterPro" id="IPR003599">
    <property type="entry name" value="Ig_sub"/>
</dbReference>
<gene>
    <name evidence="12" type="primary">LOC113071450</name>
</gene>
<dbReference type="PROSITE" id="PS50835">
    <property type="entry name" value="IG_LIKE"/>
    <property type="match status" value="1"/>
</dbReference>
<keyword evidence="3 9" id="KW-0732">Signal</keyword>
<dbReference type="InterPro" id="IPR036179">
    <property type="entry name" value="Ig-like_dom_sf"/>
</dbReference>